<feature type="non-terminal residue" evidence="1">
    <location>
        <position position="30"/>
    </location>
</feature>
<name>A0A382RGP1_9ZZZZ</name>
<organism evidence="1">
    <name type="scientific">marine metagenome</name>
    <dbReference type="NCBI Taxonomy" id="408172"/>
    <lineage>
        <taxon>unclassified sequences</taxon>
        <taxon>metagenomes</taxon>
        <taxon>ecological metagenomes</taxon>
    </lineage>
</organism>
<proteinExistence type="predicted"/>
<evidence type="ECO:0000313" key="1">
    <source>
        <dbReference type="EMBL" id="SVC96148.1"/>
    </source>
</evidence>
<dbReference type="Gene3D" id="3.40.50.720">
    <property type="entry name" value="NAD(P)-binding Rossmann-like Domain"/>
    <property type="match status" value="1"/>
</dbReference>
<reference evidence="1" key="1">
    <citation type="submission" date="2018-05" db="EMBL/GenBank/DDBJ databases">
        <authorList>
            <person name="Lanie J.A."/>
            <person name="Ng W.-L."/>
            <person name="Kazmierczak K.M."/>
            <person name="Andrzejewski T.M."/>
            <person name="Davidsen T.M."/>
            <person name="Wayne K.J."/>
            <person name="Tettelin H."/>
            <person name="Glass J.I."/>
            <person name="Rusch D."/>
            <person name="Podicherti R."/>
            <person name="Tsui H.-C.T."/>
            <person name="Winkler M.E."/>
        </authorList>
    </citation>
    <scope>NUCLEOTIDE SEQUENCE</scope>
</reference>
<gene>
    <name evidence="1" type="ORF">METZ01_LOCUS349002</name>
</gene>
<dbReference type="AlphaFoldDB" id="A0A382RGP1"/>
<protein>
    <recommendedName>
        <fullName evidence="2">Gfo/Idh/MocA-like oxidoreductase N-terminal domain-containing protein</fullName>
    </recommendedName>
</protein>
<accession>A0A382RGP1</accession>
<sequence length="30" mass="3294">MTMEKYRCAIIGCGGRAHGHAKAYQLVDRG</sequence>
<dbReference type="EMBL" id="UINC01121178">
    <property type="protein sequence ID" value="SVC96148.1"/>
    <property type="molecule type" value="Genomic_DNA"/>
</dbReference>
<evidence type="ECO:0008006" key="2">
    <source>
        <dbReference type="Google" id="ProtNLM"/>
    </source>
</evidence>